<name>A0ABY8MKF8_9SPIO</name>
<feature type="transmembrane region" description="Helical" evidence="8">
    <location>
        <begin position="79"/>
        <end position="98"/>
    </location>
</feature>
<dbReference type="PROSITE" id="PS50928">
    <property type="entry name" value="ABC_TM1"/>
    <property type="match status" value="1"/>
</dbReference>
<evidence type="ECO:0000256" key="7">
    <source>
        <dbReference type="ARBA" id="ARBA00023136"/>
    </source>
</evidence>
<evidence type="ECO:0000256" key="2">
    <source>
        <dbReference type="ARBA" id="ARBA00010072"/>
    </source>
</evidence>
<keyword evidence="7 8" id="KW-0472">Membrane</keyword>
<dbReference type="Pfam" id="PF00528">
    <property type="entry name" value="BPD_transp_1"/>
    <property type="match status" value="1"/>
</dbReference>
<keyword evidence="6 8" id="KW-1133">Transmembrane helix</keyword>
<dbReference type="InterPro" id="IPR010065">
    <property type="entry name" value="AA_ABC_transptr_permease_3TM"/>
</dbReference>
<dbReference type="InterPro" id="IPR000515">
    <property type="entry name" value="MetI-like"/>
</dbReference>
<feature type="transmembrane region" description="Helical" evidence="8">
    <location>
        <begin position="316"/>
        <end position="336"/>
    </location>
</feature>
<evidence type="ECO:0000256" key="1">
    <source>
        <dbReference type="ARBA" id="ARBA00004429"/>
    </source>
</evidence>
<gene>
    <name evidence="10" type="ORF">P0082_05425</name>
</gene>
<evidence type="ECO:0000256" key="4">
    <source>
        <dbReference type="ARBA" id="ARBA00022475"/>
    </source>
</evidence>
<evidence type="ECO:0000256" key="8">
    <source>
        <dbReference type="RuleBase" id="RU363032"/>
    </source>
</evidence>
<keyword evidence="11" id="KW-1185">Reference proteome</keyword>
<feature type="transmembrane region" description="Helical" evidence="8">
    <location>
        <begin position="286"/>
        <end position="304"/>
    </location>
</feature>
<feature type="domain" description="ABC transmembrane type-1" evidence="9">
    <location>
        <begin position="141"/>
        <end position="335"/>
    </location>
</feature>
<sequence>MNKAWQWMRRNLFATPSNIVISVILFFLIGLVAYRLFDWALLKATWSGTDKNDCGEGACWAFIRAKFRFFLFGFYPYPWLWRPILVIVLLLSGLYFLIRSISSKHLVLVFLLNCLVLPLVIFVVLRGWGSFSVSPDRWGGLLMTLILSAMGLLFSFPLGIVLALLRTGKMRILRVLSVTFIEFFRGIPLITILFMCSVVLPLFLPSQLNMPKLLRLVIGLTVFQSAYLAEVVRGGLQAINKGQYEAAYSLGMPEWLANYFVILPQALRLSLANTTSISIAFIKDTSLVLVVGWFDLLGIVKPLSSDVHWLGMEPEAYFFVGLVFWLLCATVSRVGTRLEQRLNRYMVARH</sequence>
<dbReference type="RefSeq" id="WP_326928510.1">
    <property type="nucleotide sequence ID" value="NZ_CP123443.1"/>
</dbReference>
<dbReference type="EMBL" id="CP123443">
    <property type="protein sequence ID" value="WGK70301.1"/>
    <property type="molecule type" value="Genomic_DNA"/>
</dbReference>
<dbReference type="InterPro" id="IPR043429">
    <property type="entry name" value="ArtM/GltK/GlnP/TcyL/YhdX-like"/>
</dbReference>
<evidence type="ECO:0000313" key="11">
    <source>
        <dbReference type="Proteomes" id="UP001228690"/>
    </source>
</evidence>
<keyword evidence="5 8" id="KW-0812">Transmembrane</keyword>
<comment type="subcellular location">
    <subcellularLocation>
        <location evidence="1">Cell inner membrane</location>
        <topology evidence="1">Multi-pass membrane protein</topology>
    </subcellularLocation>
    <subcellularLocation>
        <location evidence="8">Cell membrane</location>
        <topology evidence="8">Multi-pass membrane protein</topology>
    </subcellularLocation>
</comment>
<evidence type="ECO:0000259" key="9">
    <source>
        <dbReference type="PROSITE" id="PS50928"/>
    </source>
</evidence>
<proteinExistence type="inferred from homology"/>
<organism evidence="10 11">
    <name type="scientific">Candidatus Haliotispira prima</name>
    <dbReference type="NCBI Taxonomy" id="3034016"/>
    <lineage>
        <taxon>Bacteria</taxon>
        <taxon>Pseudomonadati</taxon>
        <taxon>Spirochaetota</taxon>
        <taxon>Spirochaetia</taxon>
        <taxon>Spirochaetales</taxon>
        <taxon>Spirochaetaceae</taxon>
        <taxon>Candidatus Haliotispira</taxon>
    </lineage>
</organism>
<feature type="transmembrane region" description="Helical" evidence="8">
    <location>
        <begin position="105"/>
        <end position="128"/>
    </location>
</feature>
<dbReference type="PANTHER" id="PTHR30614">
    <property type="entry name" value="MEMBRANE COMPONENT OF AMINO ACID ABC TRANSPORTER"/>
    <property type="match status" value="1"/>
</dbReference>
<evidence type="ECO:0000256" key="5">
    <source>
        <dbReference type="ARBA" id="ARBA00022692"/>
    </source>
</evidence>
<dbReference type="Proteomes" id="UP001228690">
    <property type="component" value="Chromosome"/>
</dbReference>
<dbReference type="NCBIfam" id="TIGR01726">
    <property type="entry name" value="HEQRo_perm_3TM"/>
    <property type="match status" value="1"/>
</dbReference>
<keyword evidence="3 8" id="KW-0813">Transport</keyword>
<evidence type="ECO:0000256" key="6">
    <source>
        <dbReference type="ARBA" id="ARBA00022989"/>
    </source>
</evidence>
<dbReference type="PANTHER" id="PTHR30614:SF41">
    <property type="entry name" value="INNER MEMBRANE AMINO-ACID ABC TRANSPORTER PERMEASE PROTEIN YHDY"/>
    <property type="match status" value="1"/>
</dbReference>
<protein>
    <submittedName>
        <fullName evidence="10">Amino acid ABC transporter permease</fullName>
    </submittedName>
</protein>
<reference evidence="10 11" key="1">
    <citation type="submission" date="2023-04" db="EMBL/GenBank/DDBJ databases">
        <title>Spirochaete genome identified in red abalone sample constitutes a novel genus.</title>
        <authorList>
            <person name="Sharma S.P."/>
            <person name="Purcell C.M."/>
            <person name="Hyde J.R."/>
            <person name="Severin A.J."/>
        </authorList>
    </citation>
    <scope>NUCLEOTIDE SEQUENCE [LARGE SCALE GENOMIC DNA]</scope>
    <source>
        <strain evidence="10 11">SP-2023</strain>
    </source>
</reference>
<evidence type="ECO:0000256" key="3">
    <source>
        <dbReference type="ARBA" id="ARBA00022448"/>
    </source>
</evidence>
<feature type="transmembrane region" description="Helical" evidence="8">
    <location>
        <begin position="140"/>
        <end position="165"/>
    </location>
</feature>
<evidence type="ECO:0000313" key="10">
    <source>
        <dbReference type="EMBL" id="WGK70301.1"/>
    </source>
</evidence>
<dbReference type="CDD" id="cd06261">
    <property type="entry name" value="TM_PBP2"/>
    <property type="match status" value="1"/>
</dbReference>
<dbReference type="SUPFAM" id="SSF161098">
    <property type="entry name" value="MetI-like"/>
    <property type="match status" value="1"/>
</dbReference>
<feature type="transmembrane region" description="Helical" evidence="8">
    <location>
        <begin position="12"/>
        <end position="37"/>
    </location>
</feature>
<comment type="similarity">
    <text evidence="2">Belongs to the binding-protein-dependent transport system permease family. HisMQ subfamily.</text>
</comment>
<feature type="transmembrane region" description="Helical" evidence="8">
    <location>
        <begin position="186"/>
        <end position="204"/>
    </location>
</feature>
<accession>A0ABY8MKF8</accession>
<keyword evidence="4" id="KW-1003">Cell membrane</keyword>
<dbReference type="InterPro" id="IPR035906">
    <property type="entry name" value="MetI-like_sf"/>
</dbReference>
<dbReference type="Gene3D" id="1.10.3720.10">
    <property type="entry name" value="MetI-like"/>
    <property type="match status" value="1"/>
</dbReference>
<feature type="transmembrane region" description="Helical" evidence="8">
    <location>
        <begin position="216"/>
        <end position="236"/>
    </location>
</feature>